<organism evidence="2 3">
    <name type="scientific">Caballeronia sordidicola</name>
    <name type="common">Burkholderia sordidicola</name>
    <dbReference type="NCBI Taxonomy" id="196367"/>
    <lineage>
        <taxon>Bacteria</taxon>
        <taxon>Pseudomonadati</taxon>
        <taxon>Pseudomonadota</taxon>
        <taxon>Betaproteobacteria</taxon>
        <taxon>Burkholderiales</taxon>
        <taxon>Burkholderiaceae</taxon>
        <taxon>Caballeronia</taxon>
    </lineage>
</organism>
<dbReference type="Proteomes" id="UP000214720">
    <property type="component" value="Unassembled WGS sequence"/>
</dbReference>
<reference evidence="3" key="1">
    <citation type="submission" date="2017-01" db="EMBL/GenBank/DDBJ databases">
        <title>Genome Analysis of Deinococcus marmoris KOPRI26562.</title>
        <authorList>
            <person name="Kim J.H."/>
            <person name="Oh H.-M."/>
        </authorList>
    </citation>
    <scope>NUCLEOTIDE SEQUENCE [LARGE SCALE GENOMIC DNA]</scope>
    <source>
        <strain evidence="3">PAMC 26633</strain>
    </source>
</reference>
<feature type="compositionally biased region" description="Acidic residues" evidence="1">
    <location>
        <begin position="593"/>
        <end position="605"/>
    </location>
</feature>
<dbReference type="RefSeq" id="WP_144021185.1">
    <property type="nucleotide sequence ID" value="NZ_MTHB01000057.1"/>
</dbReference>
<dbReference type="EMBL" id="MTHB01000057">
    <property type="protein sequence ID" value="OXC78635.1"/>
    <property type="molecule type" value="Genomic_DNA"/>
</dbReference>
<comment type="caution">
    <text evidence="2">The sequence shown here is derived from an EMBL/GenBank/DDBJ whole genome shotgun (WGS) entry which is preliminary data.</text>
</comment>
<evidence type="ECO:0000313" key="2">
    <source>
        <dbReference type="EMBL" id="OXC78635.1"/>
    </source>
</evidence>
<evidence type="ECO:0000313" key="3">
    <source>
        <dbReference type="Proteomes" id="UP000214720"/>
    </source>
</evidence>
<feature type="region of interest" description="Disordered" evidence="1">
    <location>
        <begin position="558"/>
        <end position="577"/>
    </location>
</feature>
<dbReference type="PROSITE" id="PS51257">
    <property type="entry name" value="PROKAR_LIPOPROTEIN"/>
    <property type="match status" value="1"/>
</dbReference>
<dbReference type="AlphaFoldDB" id="A0A226X576"/>
<name>A0A226X576_CABSO</name>
<sequence>MEQARRKVIIGSLAILGNSAMQSTGLGIASMLAACGGGGGGGGNNETSTPTLNISSVSSSTPTALTPISLSTTGLNIAAAFTVTLLNSSGYNATINPIRTASDGTVIISVPLYIDPATGKTSPLSASVQITQGSLSSNPVPLSIADIPTTASYGVTAGEISRAFFNAQEIYLGITVNSLQAMRSLKTSKTNTATVQQHIAAQQINIIEARSNIDLIVSGSQSSLRVGTTKDGAAIAFDANSVDIMDRTIAMYLQSIGYLPTTIYSSVVADANAARTPSASSKNLVPVKRPVTPKSVIDGLGLYNGSLSLTNSAIQAAGAKNSTDNFIAIGQGISTAALILGAVVASPELIAAATIVGTGYAITAIANDGYKWYTASNAIDAANGDPAKLAVAQSQLNDAQANFAVDTFGAMLGVFGFPSEVASDVGLGAQVVTALTAAQQQAVPGLAVQGLTLINGIAGLVVAANGAEATADGQTMNSSNAEIPPAADSFGFADGAMTIANPNAPILWPLTGVSLTDPGTSSNFTTLADTSGDYSLLVPIGVPGFDYPQMSIVPYDPVSGEQLSSPQTVNLSTLSPAAPVNISPHSGVCNDTDASDPDSDDPDCD</sequence>
<gene>
    <name evidence="2" type="ORF">BSU04_10925</name>
</gene>
<proteinExistence type="predicted"/>
<accession>A0A226X576</accession>
<feature type="compositionally biased region" description="Polar residues" evidence="1">
    <location>
        <begin position="561"/>
        <end position="575"/>
    </location>
</feature>
<evidence type="ECO:0000256" key="1">
    <source>
        <dbReference type="SAM" id="MobiDB-lite"/>
    </source>
</evidence>
<protein>
    <submittedName>
        <fullName evidence="2">Uncharacterized protein</fullName>
    </submittedName>
</protein>
<feature type="region of interest" description="Disordered" evidence="1">
    <location>
        <begin position="582"/>
        <end position="605"/>
    </location>
</feature>